<dbReference type="GO" id="GO:0005737">
    <property type="term" value="C:cytoplasm"/>
    <property type="evidence" value="ECO:0007669"/>
    <property type="project" value="UniProtKB-SubCell"/>
</dbReference>
<dbReference type="InterPro" id="IPR014039">
    <property type="entry name" value="Transl_elong_EFTs/EF1B_dimer"/>
</dbReference>
<evidence type="ECO:0000313" key="7">
    <source>
        <dbReference type="EMBL" id="SLM19714.1"/>
    </source>
</evidence>
<dbReference type="InterPro" id="IPR009060">
    <property type="entry name" value="UBA-like_sf"/>
</dbReference>
<proteinExistence type="inferred from homology"/>
<feature type="region of interest" description="Involved in Mg(2+) ion dislocation from EF-Tu" evidence="5">
    <location>
        <begin position="79"/>
        <end position="82"/>
    </location>
</feature>
<dbReference type="HAMAP" id="MF_00050">
    <property type="entry name" value="EF_Ts"/>
    <property type="match status" value="1"/>
</dbReference>
<evidence type="ECO:0000256" key="2">
    <source>
        <dbReference type="ARBA" id="ARBA00016956"/>
    </source>
</evidence>
<evidence type="ECO:0000256" key="5">
    <source>
        <dbReference type="HAMAP-Rule" id="MF_00050"/>
    </source>
</evidence>
<gene>
    <name evidence="5 7" type="primary">tsf</name>
    <name evidence="7" type="ORF">SPIRO4BDMA_70136</name>
</gene>
<dbReference type="FunFam" id="1.10.8.10:FF:000001">
    <property type="entry name" value="Elongation factor Ts"/>
    <property type="match status" value="1"/>
</dbReference>
<evidence type="ECO:0000256" key="3">
    <source>
        <dbReference type="ARBA" id="ARBA00022768"/>
    </source>
</evidence>
<dbReference type="InterPro" id="IPR018101">
    <property type="entry name" value="Transl_elong_Ts_CS"/>
</dbReference>
<dbReference type="PROSITE" id="PS01126">
    <property type="entry name" value="EF_TS_1"/>
    <property type="match status" value="1"/>
</dbReference>
<accession>A0A3P3XUE2</accession>
<dbReference type="SUPFAM" id="SSF54713">
    <property type="entry name" value="Elongation factor Ts (EF-Ts), dimerisation domain"/>
    <property type="match status" value="2"/>
</dbReference>
<organism evidence="7">
    <name type="scientific">uncultured spirochete</name>
    <dbReference type="NCBI Taxonomy" id="156406"/>
    <lineage>
        <taxon>Bacteria</taxon>
        <taxon>Pseudomonadati</taxon>
        <taxon>Spirochaetota</taxon>
        <taxon>Spirochaetia</taxon>
        <taxon>Spirochaetales</taxon>
        <taxon>environmental samples</taxon>
    </lineage>
</organism>
<dbReference type="Gene3D" id="1.10.286.20">
    <property type="match status" value="1"/>
</dbReference>
<dbReference type="InterPro" id="IPR001816">
    <property type="entry name" value="Transl_elong_EFTs/EF1B"/>
</dbReference>
<comment type="similarity">
    <text evidence="1 5">Belongs to the EF-Ts family.</text>
</comment>
<evidence type="ECO:0000256" key="4">
    <source>
        <dbReference type="ARBA" id="ARBA00022917"/>
    </source>
</evidence>
<comment type="function">
    <text evidence="5">Associates with the EF-Tu.GDP complex and induces the exchange of GDP to GTP. It remains bound to the aminoacyl-tRNA.EF-Tu.GTP complex up to the GTP hydrolysis stage on the ribosome.</text>
</comment>
<keyword evidence="5" id="KW-0963">Cytoplasm</keyword>
<dbReference type="InterPro" id="IPR036402">
    <property type="entry name" value="EF-Ts_dimer_sf"/>
</dbReference>
<evidence type="ECO:0000256" key="1">
    <source>
        <dbReference type="ARBA" id="ARBA00005532"/>
    </source>
</evidence>
<name>A0A3P3XUE2_9SPIR</name>
<evidence type="ECO:0000259" key="6">
    <source>
        <dbReference type="Pfam" id="PF00889"/>
    </source>
</evidence>
<sequence>MEIKATDVKALREKTGAGMMDCKKALNESQGDFGAAEKLLREWGMAGVEKRAGRATNEGRIFVAQTENELALVELACETDFVARNTDFINVGTKIAETALQQKASGPNEGLEARVKEIASLIKENIALKRVAYFSAGMNETLHTYLHGEGRIGVVVKFRANDPAAFKNEKVAAFVHDIALHVAAFNPMFLDESKVPQAWLSEQKEIFQKQVEMDEKMKSKPAKVLEGILAGKLKKLLAEVCLVDQGFVRDEKIPVAAALEQVAKETGYQLAIVEYYFAKVGQN</sequence>
<dbReference type="PANTHER" id="PTHR11741:SF0">
    <property type="entry name" value="ELONGATION FACTOR TS, MITOCHONDRIAL"/>
    <property type="match status" value="1"/>
</dbReference>
<dbReference type="GO" id="GO:0003746">
    <property type="term" value="F:translation elongation factor activity"/>
    <property type="evidence" value="ECO:0007669"/>
    <property type="project" value="UniProtKB-UniRule"/>
</dbReference>
<keyword evidence="4 5" id="KW-0648">Protein biosynthesis</keyword>
<dbReference type="SUPFAM" id="SSF46934">
    <property type="entry name" value="UBA-like"/>
    <property type="match status" value="1"/>
</dbReference>
<dbReference type="EMBL" id="FWDO01000007">
    <property type="protein sequence ID" value="SLM19714.1"/>
    <property type="molecule type" value="Genomic_DNA"/>
</dbReference>
<comment type="subcellular location">
    <subcellularLocation>
        <location evidence="5">Cytoplasm</location>
    </subcellularLocation>
</comment>
<reference evidence="7" key="1">
    <citation type="submission" date="2017-02" db="EMBL/GenBank/DDBJ databases">
        <authorList>
            <person name="Regsiter A."/>
            <person name="William W."/>
        </authorList>
    </citation>
    <scope>NUCLEOTIDE SEQUENCE</scope>
    <source>
        <strain evidence="7">BdmA 4</strain>
    </source>
</reference>
<dbReference type="NCBIfam" id="TIGR00116">
    <property type="entry name" value="tsf"/>
    <property type="match status" value="1"/>
</dbReference>
<dbReference type="PANTHER" id="PTHR11741">
    <property type="entry name" value="ELONGATION FACTOR TS"/>
    <property type="match status" value="1"/>
</dbReference>
<feature type="domain" description="Translation elongation factor EFTs/EF1B dimerisation" evidence="6">
    <location>
        <begin position="71"/>
        <end position="281"/>
    </location>
</feature>
<keyword evidence="3 5" id="KW-0251">Elongation factor</keyword>
<protein>
    <recommendedName>
        <fullName evidence="2 5">Elongation factor Ts</fullName>
        <shortName evidence="5">EF-Ts</shortName>
    </recommendedName>
</protein>
<dbReference type="Pfam" id="PF00889">
    <property type="entry name" value="EF_TS"/>
    <property type="match status" value="1"/>
</dbReference>
<dbReference type="AlphaFoldDB" id="A0A3P3XUE2"/>
<dbReference type="Gene3D" id="1.10.8.10">
    <property type="entry name" value="DNA helicase RuvA subunit, C-terminal domain"/>
    <property type="match status" value="1"/>
</dbReference>
<dbReference type="Gene3D" id="3.30.479.20">
    <property type="entry name" value="Elongation factor Ts, dimerisation domain"/>
    <property type="match status" value="2"/>
</dbReference>
<dbReference type="CDD" id="cd14275">
    <property type="entry name" value="UBA_EF-Ts"/>
    <property type="match status" value="1"/>
</dbReference>